<evidence type="ECO:0000313" key="1">
    <source>
        <dbReference type="EMBL" id="GAF48831.1"/>
    </source>
</evidence>
<keyword evidence="2" id="KW-1185">Reference proteome</keyword>
<reference evidence="1 2" key="1">
    <citation type="submission" date="2014-02" db="EMBL/GenBank/DDBJ databases">
        <title>Whole genome shotgun sequence of Rhodococcus wratislaviensis NBRC 100605.</title>
        <authorList>
            <person name="Hosoyama A."/>
            <person name="Tsuchikane K."/>
            <person name="Yoshida I."/>
            <person name="Ohji S."/>
            <person name="Ichikawa N."/>
            <person name="Yamazoe A."/>
            <person name="Fujita N."/>
        </authorList>
    </citation>
    <scope>NUCLEOTIDE SEQUENCE [LARGE SCALE GENOMIC DNA]</scope>
    <source>
        <strain evidence="1 2">NBRC 100605</strain>
    </source>
</reference>
<accession>X0QD42</accession>
<evidence type="ECO:0000313" key="2">
    <source>
        <dbReference type="Proteomes" id="UP000019491"/>
    </source>
</evidence>
<protein>
    <recommendedName>
        <fullName evidence="3">Transposase</fullName>
    </recommendedName>
</protein>
<dbReference type="AlphaFoldDB" id="X0QD42"/>
<gene>
    <name evidence="1" type="ORF">RW1_060_00410</name>
</gene>
<dbReference type="Proteomes" id="UP000019491">
    <property type="component" value="Unassembled WGS sequence"/>
</dbReference>
<comment type="caution">
    <text evidence="1">The sequence shown here is derived from an EMBL/GenBank/DDBJ whole genome shotgun (WGS) entry which is preliminary data.</text>
</comment>
<organism evidence="1 2">
    <name type="scientific">Rhodococcus wratislaviensis NBRC 100605</name>
    <dbReference type="NCBI Taxonomy" id="1219028"/>
    <lineage>
        <taxon>Bacteria</taxon>
        <taxon>Bacillati</taxon>
        <taxon>Actinomycetota</taxon>
        <taxon>Actinomycetes</taxon>
        <taxon>Mycobacteriales</taxon>
        <taxon>Nocardiaceae</taxon>
        <taxon>Rhodococcus</taxon>
    </lineage>
</organism>
<sequence>MIDLRVRRFFCATIDCMAETFAEQVPGLTKSQSRQTPVLGTTISTIGLAVAGRPGMGDPKVGEVSVLSIDDCAIRRGHVYGTLVPDMVTSKPIDLLADALRTPLPTGRRSIPAPRWCAETAHNLAEAVEKAVTRHRTDLCLPEEDADQVGVVPSGID</sequence>
<dbReference type="EMBL" id="BAWF01000060">
    <property type="protein sequence ID" value="GAF48831.1"/>
    <property type="molecule type" value="Genomic_DNA"/>
</dbReference>
<name>X0QD42_RHOWR</name>
<evidence type="ECO:0008006" key="3">
    <source>
        <dbReference type="Google" id="ProtNLM"/>
    </source>
</evidence>
<proteinExistence type="predicted"/>